<keyword evidence="4" id="KW-0808">Transferase</keyword>
<dbReference type="Proteomes" id="UP000076959">
    <property type="component" value="Unassembled WGS sequence"/>
</dbReference>
<evidence type="ECO:0000256" key="5">
    <source>
        <dbReference type="ARBA" id="ARBA00022777"/>
    </source>
</evidence>
<evidence type="ECO:0000256" key="2">
    <source>
        <dbReference type="ARBA" id="ARBA00012438"/>
    </source>
</evidence>
<dbReference type="InterPro" id="IPR005467">
    <property type="entry name" value="His_kinase_dom"/>
</dbReference>
<dbReference type="InterPro" id="IPR011006">
    <property type="entry name" value="CheY-like_superfamily"/>
</dbReference>
<keyword evidence="3 6" id="KW-0597">Phosphoprotein</keyword>
<proteinExistence type="predicted"/>
<evidence type="ECO:0000256" key="1">
    <source>
        <dbReference type="ARBA" id="ARBA00000085"/>
    </source>
</evidence>
<dbReference type="InterPro" id="IPR036890">
    <property type="entry name" value="HATPase_C_sf"/>
</dbReference>
<reference evidence="10 11" key="1">
    <citation type="submission" date="2016-03" db="EMBL/GenBank/DDBJ databases">
        <title>Draft Genome Sequence of the Strain BR 10245 (Bradyrhizobium sp.) isolated from nodules of Centrolobium paraense.</title>
        <authorList>
            <person name="Simoes-Araujo J.L.Sr."/>
            <person name="Barauna A.C."/>
            <person name="Silva K."/>
            <person name="Zilli J.E."/>
        </authorList>
    </citation>
    <scope>NUCLEOTIDE SEQUENCE [LARGE SCALE GENOMIC DNA]</scope>
    <source>
        <strain evidence="10 11">BR 10245</strain>
    </source>
</reference>
<evidence type="ECO:0000313" key="11">
    <source>
        <dbReference type="Proteomes" id="UP000076959"/>
    </source>
</evidence>
<dbReference type="SMART" id="SM00448">
    <property type="entry name" value="REC"/>
    <property type="match status" value="1"/>
</dbReference>
<dbReference type="Gene3D" id="3.30.565.10">
    <property type="entry name" value="Histidine kinase-like ATPase, C-terminal domain"/>
    <property type="match status" value="1"/>
</dbReference>
<evidence type="ECO:0000256" key="4">
    <source>
        <dbReference type="ARBA" id="ARBA00022679"/>
    </source>
</evidence>
<keyword evidence="5 10" id="KW-0418">Kinase</keyword>
<evidence type="ECO:0000259" key="8">
    <source>
        <dbReference type="PROSITE" id="PS50109"/>
    </source>
</evidence>
<dbReference type="SUPFAM" id="SSF55874">
    <property type="entry name" value="ATPase domain of HSP90 chaperone/DNA topoisomerase II/histidine kinase"/>
    <property type="match status" value="1"/>
</dbReference>
<feature type="domain" description="Histidine kinase" evidence="8">
    <location>
        <begin position="46"/>
        <end position="277"/>
    </location>
</feature>
<dbReference type="SUPFAM" id="SSF52172">
    <property type="entry name" value="CheY-like"/>
    <property type="match status" value="1"/>
</dbReference>
<dbReference type="PROSITE" id="PS50109">
    <property type="entry name" value="HIS_KIN"/>
    <property type="match status" value="1"/>
</dbReference>
<evidence type="ECO:0000256" key="6">
    <source>
        <dbReference type="PROSITE-ProRule" id="PRU00169"/>
    </source>
</evidence>
<dbReference type="Pfam" id="PF00512">
    <property type="entry name" value="HisKA"/>
    <property type="match status" value="1"/>
</dbReference>
<evidence type="ECO:0000313" key="10">
    <source>
        <dbReference type="EMBL" id="OAF01446.1"/>
    </source>
</evidence>
<dbReference type="Pfam" id="PF00072">
    <property type="entry name" value="Response_reg"/>
    <property type="match status" value="1"/>
</dbReference>
<dbReference type="STRING" id="1505087.AYJ54_28530"/>
<name>A0A176YBF9_9BRAD</name>
<dbReference type="InterPro" id="IPR003594">
    <property type="entry name" value="HATPase_dom"/>
</dbReference>
<comment type="caution">
    <text evidence="10">The sequence shown here is derived from an EMBL/GenBank/DDBJ whole genome shotgun (WGS) entry which is preliminary data.</text>
</comment>
<dbReference type="PANTHER" id="PTHR43047">
    <property type="entry name" value="TWO-COMPONENT HISTIDINE PROTEIN KINASE"/>
    <property type="match status" value="1"/>
</dbReference>
<gene>
    <name evidence="10" type="ORF">AYJ54_28530</name>
</gene>
<dbReference type="EC" id="2.7.13.3" evidence="2"/>
<feature type="region of interest" description="Disordered" evidence="7">
    <location>
        <begin position="1"/>
        <end position="32"/>
    </location>
</feature>
<dbReference type="GO" id="GO:0000155">
    <property type="term" value="F:phosphorelay sensor kinase activity"/>
    <property type="evidence" value="ECO:0007669"/>
    <property type="project" value="InterPro"/>
</dbReference>
<accession>A0A176YBF9</accession>
<dbReference type="SMART" id="SM00388">
    <property type="entry name" value="HisKA"/>
    <property type="match status" value="1"/>
</dbReference>
<dbReference type="Pfam" id="PF02518">
    <property type="entry name" value="HATPase_c"/>
    <property type="match status" value="1"/>
</dbReference>
<dbReference type="PANTHER" id="PTHR43047:SF72">
    <property type="entry name" value="OSMOSENSING HISTIDINE PROTEIN KINASE SLN1"/>
    <property type="match status" value="1"/>
</dbReference>
<sequence>MAAKTRPVRTARTSRRRPPRKRSGAGDGLRKRGTVTPDVVQAALAAFAHEVRTPLTGILAISDLLATSDLGERERRWADTIKAGAEHLASLATLFVDAARTGQGASTLRQDLFDLRALARSAGDSLAGRAAAKGLQARVEISEKLAGLVVGDPVRLRAALENLIDNAVKFTDAGGVALAVVPWDPGKRKARARAKVKGRVGVAFAVSDSGIGLTMAEIKRLFRPFTQANVTIASRFGGAGLGLSSVKQLARAMGGDITVAPRRSGGATFTLTVALDASDTGQSRKSGGNGHEADAVTALRVLSVEDNPFGRVVLNTILTELGHHAEFIGRGEDAVDRLAQGAFDAVLMDMVLPGIDGIEAIKRIRTMPPPLAQIPIIGVSGRGEDEAASRQAGADAFLVKPVSPRALATALLEARRREEAAT</sequence>
<dbReference type="GO" id="GO:0005886">
    <property type="term" value="C:plasma membrane"/>
    <property type="evidence" value="ECO:0007669"/>
    <property type="project" value="TreeGrafter"/>
</dbReference>
<dbReference type="OrthoDB" id="9801651at2"/>
<dbReference type="SMART" id="SM00387">
    <property type="entry name" value="HATPase_c"/>
    <property type="match status" value="1"/>
</dbReference>
<feature type="domain" description="Response regulatory" evidence="9">
    <location>
        <begin position="300"/>
        <end position="415"/>
    </location>
</feature>
<dbReference type="PROSITE" id="PS50110">
    <property type="entry name" value="RESPONSE_REGULATORY"/>
    <property type="match status" value="1"/>
</dbReference>
<feature type="compositionally biased region" description="Basic residues" evidence="7">
    <location>
        <begin position="1"/>
        <end position="23"/>
    </location>
</feature>
<comment type="catalytic activity">
    <reaction evidence="1">
        <text>ATP + protein L-histidine = ADP + protein N-phospho-L-histidine.</text>
        <dbReference type="EC" id="2.7.13.3"/>
    </reaction>
</comment>
<dbReference type="Gene3D" id="3.40.50.2300">
    <property type="match status" value="1"/>
</dbReference>
<dbReference type="RefSeq" id="WP_063707245.1">
    <property type="nucleotide sequence ID" value="NZ_LUUB01000104.1"/>
</dbReference>
<dbReference type="CDD" id="cd00082">
    <property type="entry name" value="HisKA"/>
    <property type="match status" value="1"/>
</dbReference>
<organism evidence="10 11">
    <name type="scientific">Bradyrhizobium centrolobii</name>
    <dbReference type="NCBI Taxonomy" id="1505087"/>
    <lineage>
        <taxon>Bacteria</taxon>
        <taxon>Pseudomonadati</taxon>
        <taxon>Pseudomonadota</taxon>
        <taxon>Alphaproteobacteria</taxon>
        <taxon>Hyphomicrobiales</taxon>
        <taxon>Nitrobacteraceae</taxon>
        <taxon>Bradyrhizobium</taxon>
    </lineage>
</organism>
<dbReference type="AlphaFoldDB" id="A0A176YBF9"/>
<feature type="modified residue" description="4-aspartylphosphate" evidence="6">
    <location>
        <position position="349"/>
    </location>
</feature>
<dbReference type="EMBL" id="LUUB01000104">
    <property type="protein sequence ID" value="OAF01446.1"/>
    <property type="molecule type" value="Genomic_DNA"/>
</dbReference>
<evidence type="ECO:0000259" key="9">
    <source>
        <dbReference type="PROSITE" id="PS50110"/>
    </source>
</evidence>
<evidence type="ECO:0000256" key="3">
    <source>
        <dbReference type="ARBA" id="ARBA00022553"/>
    </source>
</evidence>
<dbReference type="InterPro" id="IPR036097">
    <property type="entry name" value="HisK_dim/P_sf"/>
</dbReference>
<protein>
    <recommendedName>
        <fullName evidence="2">histidine kinase</fullName>
        <ecNumber evidence="2">2.7.13.3</ecNumber>
    </recommendedName>
</protein>
<dbReference type="CDD" id="cd17546">
    <property type="entry name" value="REC_hyHK_CKI1_RcsC-like"/>
    <property type="match status" value="1"/>
</dbReference>
<dbReference type="InterPro" id="IPR001789">
    <property type="entry name" value="Sig_transdc_resp-reg_receiver"/>
</dbReference>
<dbReference type="Gene3D" id="1.10.287.130">
    <property type="match status" value="1"/>
</dbReference>
<dbReference type="PRINTS" id="PR00344">
    <property type="entry name" value="BCTRLSENSOR"/>
</dbReference>
<dbReference type="SUPFAM" id="SSF47384">
    <property type="entry name" value="Homodimeric domain of signal transducing histidine kinase"/>
    <property type="match status" value="1"/>
</dbReference>
<dbReference type="GO" id="GO:0009927">
    <property type="term" value="F:histidine phosphotransfer kinase activity"/>
    <property type="evidence" value="ECO:0007669"/>
    <property type="project" value="TreeGrafter"/>
</dbReference>
<dbReference type="InterPro" id="IPR003661">
    <property type="entry name" value="HisK_dim/P_dom"/>
</dbReference>
<dbReference type="InterPro" id="IPR004358">
    <property type="entry name" value="Sig_transdc_His_kin-like_C"/>
</dbReference>
<evidence type="ECO:0000256" key="7">
    <source>
        <dbReference type="SAM" id="MobiDB-lite"/>
    </source>
</evidence>
<keyword evidence="11" id="KW-1185">Reference proteome</keyword>